<dbReference type="InterPro" id="IPR016024">
    <property type="entry name" value="ARM-type_fold"/>
</dbReference>
<feature type="compositionally biased region" description="Low complexity" evidence="1">
    <location>
        <begin position="758"/>
        <end position="772"/>
    </location>
</feature>
<dbReference type="InterPro" id="IPR011989">
    <property type="entry name" value="ARM-like"/>
</dbReference>
<evidence type="ECO:0000313" key="5">
    <source>
        <dbReference type="RefSeq" id="XP_022772996.1"/>
    </source>
</evidence>
<organism evidence="4 5">
    <name type="scientific">Durio zibethinus</name>
    <name type="common">Durian</name>
    <dbReference type="NCBI Taxonomy" id="66656"/>
    <lineage>
        <taxon>Eukaryota</taxon>
        <taxon>Viridiplantae</taxon>
        <taxon>Streptophyta</taxon>
        <taxon>Embryophyta</taxon>
        <taxon>Tracheophyta</taxon>
        <taxon>Spermatophyta</taxon>
        <taxon>Magnoliopsida</taxon>
        <taxon>eudicotyledons</taxon>
        <taxon>Gunneridae</taxon>
        <taxon>Pentapetalae</taxon>
        <taxon>rosids</taxon>
        <taxon>malvids</taxon>
        <taxon>Malvales</taxon>
        <taxon>Malvaceae</taxon>
        <taxon>Helicteroideae</taxon>
        <taxon>Durio</taxon>
    </lineage>
</organism>
<name>A0A6P6B7Y3_DURZI</name>
<sequence>MLLPRLQTPYPSKPRRFSPLQRLPPKIDRNSPGEAEAEAEVEAMAVADSRDQALSLLTAANNHADLAVKLSSLKQAKDILSSLDSSSAADLFPCLADLQRSPYSLVRKFLVEIIEDIALKAMEHSTMIVPVFVAFLRDVDSDVVRQSVVSGTHFFCSVLEEMALQFQQHGKVDQWLEELWMWIVRFKEGVFSIALEPGSVGTKLLALKFLETYVLLLTFDNVDSEKFVEATRGSRWTFNVSWLSGGYPILDPVALTSDANRTLFVLLDILQSAGSLPGSVTITVINCLAAIARKRPLHYGTVLSALLDFNPNFETVRGCHTASIQYSLRTAFMGFLRCTYPAIIEDLRRLDPRRPAVSVGMPSPVPEDTGTAMAEFDGSISNKLLSVTVVENAAVHSMSNTKSDDKIIEVLSVSAVEQPAPEGDVLGGMEDIVPSIDVKTSSNRALSLLRMDDEDSAEMKADAELKYETDASSFPEFDQNFPATLNISSLDEIGQDLPVLPLYVELTEEQKRSVRKSAVQQIAESYLHLHWSDCNQMRMALIARLVGQIDADDIVVMLGKQIVVDYRQQKGHEIVLQVLYHLYSLTVSNSVDNSSYSAVLYENFLLAVAKSLLDTFPASDKSFSRLLGEVPFLPDSALKLLDDLCYTDVFDVTGREIRDAERVTQGLGVVWSLILGRPNNRQACLGIALKCAVHSQDDIRGKAIRLVANKLYQLSYVSGEIEQFATNMLLSAVDHHVAGAEFLQSGSIDERGEREVGSGDTSTSGSASGIDSMNTKSTSNSPPVVSFSETQRLISLFFALCTKKPSLLQLSFDIYGRAPKTVKQAFHRHIPIVIRALGQLYSQLLQIISDPPQGSENLLTLVLQILTQETTPSPDLVATVKHLYETKLKDATILIPMLSSLSKNEVLPIFPRLVDLPLEKFQLALARILQGSAHTGPALTPTEVLVAIHDIIPEKGGPPLKKIMDACSACFEQHTVFTQQVLAKALNQMVDQIPLPLLFMRTVIQAIDAFPTLVDFVMEMLSKLVSKQVWRMPKLWVGFLKCVAQTQPHSFPVLLQLPPPQLESTLNKYGSLRSSLATYASQPTIKASLPRSTLAVLGLANESHMQQSHMSTLHPSDTSSVQGATLT</sequence>
<dbReference type="Pfam" id="PF11935">
    <property type="entry name" value="SYMPK_PTA1_N"/>
    <property type="match status" value="1"/>
</dbReference>
<evidence type="ECO:0000259" key="3">
    <source>
        <dbReference type="Pfam" id="PF12295"/>
    </source>
</evidence>
<dbReference type="PANTHER" id="PTHR47184:SF3">
    <property type="entry name" value="PHOSPHATIDYLINOSITOL 3-AND 4-KINASE FAMILY PROTEIN-RELATED"/>
    <property type="match status" value="1"/>
</dbReference>
<dbReference type="Pfam" id="PF12295">
    <property type="entry name" value="Symplekin_C"/>
    <property type="match status" value="1"/>
</dbReference>
<evidence type="ECO:0000313" key="4">
    <source>
        <dbReference type="Proteomes" id="UP000515121"/>
    </source>
</evidence>
<proteinExistence type="predicted"/>
<dbReference type="InterPro" id="IPR022075">
    <property type="entry name" value="Symplekin_C"/>
</dbReference>
<dbReference type="SUPFAM" id="SSF48371">
    <property type="entry name" value="ARM repeat"/>
    <property type="match status" value="2"/>
</dbReference>
<feature type="domain" description="Symplekin/Pta1 N-terminal" evidence="2">
    <location>
        <begin position="140"/>
        <end position="348"/>
    </location>
</feature>
<dbReference type="PANTHER" id="PTHR47184">
    <property type="entry name" value="PHOSPHATIDYLINOSITOL 3-AND 4-KINASE FAMILY PROTEIN-RELATED"/>
    <property type="match status" value="1"/>
</dbReference>
<reference evidence="5" key="1">
    <citation type="submission" date="2025-08" db="UniProtKB">
        <authorList>
            <consortium name="RefSeq"/>
        </authorList>
    </citation>
    <scope>IDENTIFICATION</scope>
    <source>
        <tissue evidence="5">Fruit stalk</tissue>
    </source>
</reference>
<feature type="region of interest" description="Disordered" evidence="1">
    <location>
        <begin position="1107"/>
        <end position="1127"/>
    </location>
</feature>
<gene>
    <name evidence="5" type="primary">LOC111315495</name>
</gene>
<dbReference type="Gene3D" id="1.25.10.10">
    <property type="entry name" value="Leucine-rich Repeat Variant"/>
    <property type="match status" value="1"/>
</dbReference>
<evidence type="ECO:0000256" key="1">
    <source>
        <dbReference type="SAM" id="MobiDB-lite"/>
    </source>
</evidence>
<feature type="region of interest" description="Disordered" evidence="1">
    <location>
        <begin position="1"/>
        <end position="35"/>
    </location>
</feature>
<feature type="domain" description="Symplekin C-terminal" evidence="3">
    <location>
        <begin position="890"/>
        <end position="1068"/>
    </location>
</feature>
<feature type="compositionally biased region" description="Polar residues" evidence="1">
    <location>
        <begin position="773"/>
        <end position="783"/>
    </location>
</feature>
<evidence type="ECO:0000259" key="2">
    <source>
        <dbReference type="Pfam" id="PF11935"/>
    </source>
</evidence>
<keyword evidence="4" id="KW-1185">Reference proteome</keyword>
<accession>A0A6P6B7Y3</accession>
<dbReference type="GeneID" id="111315495"/>
<dbReference type="Proteomes" id="UP000515121">
    <property type="component" value="Unplaced"/>
</dbReference>
<dbReference type="RefSeq" id="XP_022772996.1">
    <property type="nucleotide sequence ID" value="XM_022917261.1"/>
</dbReference>
<dbReference type="InterPro" id="IPR032460">
    <property type="entry name" value="Symplekin/Pta1_N"/>
</dbReference>
<protein>
    <submittedName>
        <fullName evidence="5">Symplekin-like isoform X13</fullName>
    </submittedName>
</protein>
<feature type="region of interest" description="Disordered" evidence="1">
    <location>
        <begin position="750"/>
        <end position="783"/>
    </location>
</feature>
<dbReference type="AlphaFoldDB" id="A0A6P6B7Y3"/>